<sequence>MYEDTLSRSASCQFKQAGAGHALIGVRQPVFRQILPRHALKVRVLQKINAIAHLCVSLPQQNGQKGRHDQQARDSYVQRSLFHQFIPIAREPRPRSDKRPRG</sequence>
<name>A0A645D4M6_9ZZZZ</name>
<evidence type="ECO:0000313" key="1">
    <source>
        <dbReference type="EMBL" id="MPM84326.1"/>
    </source>
</evidence>
<comment type="caution">
    <text evidence="1">The sequence shown here is derived from an EMBL/GenBank/DDBJ whole genome shotgun (WGS) entry which is preliminary data.</text>
</comment>
<protein>
    <submittedName>
        <fullName evidence="1">Uncharacterized protein</fullName>
    </submittedName>
</protein>
<reference evidence="1" key="1">
    <citation type="submission" date="2019-08" db="EMBL/GenBank/DDBJ databases">
        <authorList>
            <person name="Kucharzyk K."/>
            <person name="Murdoch R.W."/>
            <person name="Higgins S."/>
            <person name="Loffler F."/>
        </authorList>
    </citation>
    <scope>NUCLEOTIDE SEQUENCE</scope>
</reference>
<accession>A0A645D4M6</accession>
<proteinExistence type="predicted"/>
<dbReference type="EMBL" id="VSSQ01032903">
    <property type="protein sequence ID" value="MPM84326.1"/>
    <property type="molecule type" value="Genomic_DNA"/>
</dbReference>
<gene>
    <name evidence="1" type="ORF">SDC9_131397</name>
</gene>
<dbReference type="AlphaFoldDB" id="A0A645D4M6"/>
<organism evidence="1">
    <name type="scientific">bioreactor metagenome</name>
    <dbReference type="NCBI Taxonomy" id="1076179"/>
    <lineage>
        <taxon>unclassified sequences</taxon>
        <taxon>metagenomes</taxon>
        <taxon>ecological metagenomes</taxon>
    </lineage>
</organism>